<feature type="chain" id="PRO_5027113013" evidence="4">
    <location>
        <begin position="24"/>
        <end position="1037"/>
    </location>
</feature>
<dbReference type="InterPro" id="IPR036322">
    <property type="entry name" value="WD40_repeat_dom_sf"/>
</dbReference>
<dbReference type="AlphaFoldDB" id="A0A6P2D7G7"/>
<keyword evidence="4" id="KW-0732">Signal</keyword>
<feature type="repeat" description="WD" evidence="3">
    <location>
        <begin position="737"/>
        <end position="778"/>
    </location>
</feature>
<evidence type="ECO:0000256" key="3">
    <source>
        <dbReference type="PROSITE-ProRule" id="PRU00221"/>
    </source>
</evidence>
<feature type="repeat" description="WD" evidence="3">
    <location>
        <begin position="479"/>
        <end position="513"/>
    </location>
</feature>
<feature type="repeat" description="WD" evidence="3">
    <location>
        <begin position="514"/>
        <end position="546"/>
    </location>
</feature>
<dbReference type="CDD" id="cd00200">
    <property type="entry name" value="WD40"/>
    <property type="match status" value="3"/>
</dbReference>
<feature type="repeat" description="WD" evidence="3">
    <location>
        <begin position="110"/>
        <end position="151"/>
    </location>
</feature>
<keyword evidence="5" id="KW-0808">Transferase</keyword>
<feature type="repeat" description="WD" evidence="3">
    <location>
        <begin position="957"/>
        <end position="990"/>
    </location>
</feature>
<feature type="repeat" description="WD" evidence="3">
    <location>
        <begin position="431"/>
        <end position="472"/>
    </location>
</feature>
<feature type="repeat" description="WD" evidence="3">
    <location>
        <begin position="389"/>
        <end position="423"/>
    </location>
</feature>
<feature type="repeat" description="WD" evidence="3">
    <location>
        <begin position="209"/>
        <end position="250"/>
    </location>
</feature>
<dbReference type="InterPro" id="IPR019775">
    <property type="entry name" value="WD40_repeat_CS"/>
</dbReference>
<sequence>MRSVLRPLVLMLLAGALAVPLVAAEPAGPTADEVKALREKFQTEREQAVKAKFPVDTLAKADDLVKRSEEAAKGDNFKAALRHLRDARWQLPYLPPGLPQHVTRVLGESRMRHADRVNALAYSPDGRFVASASRDFIVKVWDLGNGREVATYRGHVDQPDDPTRASTNVLGATDVVFHPKENVIVSSSGNQVHTWEPTTGKPIKTLVNLGKTDKPIKALAFSPDGKQLAIGSEDGVLRVIEFGTAKAVYTSPSRNVRIERVAFSPNGKLVAIGDSNSQIGVYVPGGKGNQLAMGVQGVDTGGVLGVAFSSDGASVFSCGHDGKVRLTAGPGPDGESVGNTATKLREFVGHSGTVTGLAVTTDGKFLVTSGDDKTVRVWDVTAGKQLRSFQGHMTKATAVAVRGDGKQVASGSEDGAVRVWDLNAVDDHRAMKESAESLWAVAIAPNGKRVAAAGADKKIRVYDPETGKLEVALDAGAAMTALAFLPDSNLLAAAGGEKVIKVWDVSAKKVAKELPGHNLAVLAVAASEDGNLIVSGSADATVRGFDPAGKEVWKWASRKAACAVSIRKGGKHAAVGIADGGLAVIDISGGTPKELSAQSAHIAGTTCVCYSPDGSRLASVGGDGALRIWSVGDNGSLAQLVKFEGQVVPNSATGFSPLSTVCFSPDGRFVAAAGADGVVRVWDVQTKTEVRGLRGHTDWVTSVAFSPDGRFLASGASEKDNTLRVFELPPLDSASAAGGHMLAVNAVAVSPNGKFAATAGTDQTIKVWDIATGKEVATLVGNADTPFALAFLGNDGVVMGGRVPTGTVGRLHFWGTTPPRAGEAVPTGEVYTVVATPDGSKVGAWASRQSVGDKKNNAYEVYDAKGKLLTSVPDRGRDVRSATFTPDLAWVVAGDDAGAVRIFDMATKERIKGDWALFQQSFADLGVTPDKKYLVGADAEGSVKVGDIEKRETIADGKAHKTGVRALIVSPTGKTFATISNDREIKVWSLTEFKDKQITELRSWTVPVAINGATYTPDGKSVVTANADGTAYVLELP</sequence>
<dbReference type="PROSITE" id="PS50294">
    <property type="entry name" value="WD_REPEATS_REGION"/>
    <property type="match status" value="9"/>
</dbReference>
<dbReference type="PANTHER" id="PTHR44129">
    <property type="entry name" value="WD REPEAT-CONTAINING PROTEIN POP1"/>
    <property type="match status" value="1"/>
</dbReference>
<keyword evidence="1 3" id="KW-0853">WD repeat</keyword>
<reference evidence="5 6" key="1">
    <citation type="submission" date="2019-05" db="EMBL/GenBank/DDBJ databases">
        <authorList>
            <consortium name="Science for Life Laboratories"/>
        </authorList>
    </citation>
    <scope>NUCLEOTIDE SEQUENCE [LARGE SCALE GENOMIC DNA]</scope>
    <source>
        <strain evidence="5">Soil9</strain>
    </source>
</reference>
<dbReference type="InterPro" id="IPR050349">
    <property type="entry name" value="WD_LIS1/nudF_dynein_reg"/>
</dbReference>
<evidence type="ECO:0000313" key="6">
    <source>
        <dbReference type="Proteomes" id="UP000464178"/>
    </source>
</evidence>
<accession>A0A6P2D7G7</accession>
<dbReference type="SUPFAM" id="SSF50978">
    <property type="entry name" value="WD40 repeat-like"/>
    <property type="match status" value="1"/>
</dbReference>
<protein>
    <submittedName>
        <fullName evidence="5">Uncharacterized protein</fullName>
    </submittedName>
</protein>
<dbReference type="InterPro" id="IPR011047">
    <property type="entry name" value="Quinoprotein_ADH-like_sf"/>
</dbReference>
<dbReference type="SUPFAM" id="SSF82171">
    <property type="entry name" value="DPP6 N-terminal domain-like"/>
    <property type="match status" value="1"/>
</dbReference>
<dbReference type="GO" id="GO:0016301">
    <property type="term" value="F:kinase activity"/>
    <property type="evidence" value="ECO:0007669"/>
    <property type="project" value="UniProtKB-KW"/>
</dbReference>
<dbReference type="SMART" id="SM00320">
    <property type="entry name" value="WD40"/>
    <property type="match status" value="19"/>
</dbReference>
<name>A0A6P2D7G7_9BACT</name>
<dbReference type="InterPro" id="IPR020472">
    <property type="entry name" value="WD40_PAC1"/>
</dbReference>
<dbReference type="PROSITE" id="PS00678">
    <property type="entry name" value="WD_REPEATS_1"/>
    <property type="match status" value="5"/>
</dbReference>
<dbReference type="InterPro" id="IPR015943">
    <property type="entry name" value="WD40/YVTN_repeat-like_dom_sf"/>
</dbReference>
<feature type="repeat" description="WD" evidence="3">
    <location>
        <begin position="693"/>
        <end position="718"/>
    </location>
</feature>
<evidence type="ECO:0000256" key="4">
    <source>
        <dbReference type="SAM" id="SignalP"/>
    </source>
</evidence>
<evidence type="ECO:0000256" key="2">
    <source>
        <dbReference type="ARBA" id="ARBA00022737"/>
    </source>
</evidence>
<dbReference type="EMBL" id="LR593886">
    <property type="protein sequence ID" value="VTR95390.1"/>
    <property type="molecule type" value="Genomic_DNA"/>
</dbReference>
<dbReference type="SMART" id="SM00564">
    <property type="entry name" value="PQQ"/>
    <property type="match status" value="3"/>
</dbReference>
<evidence type="ECO:0000256" key="1">
    <source>
        <dbReference type="ARBA" id="ARBA00022574"/>
    </source>
</evidence>
<keyword evidence="5" id="KW-0418">Kinase</keyword>
<keyword evidence="2" id="KW-0677">Repeat</keyword>
<organism evidence="5 6">
    <name type="scientific">Gemmata massiliana</name>
    <dbReference type="NCBI Taxonomy" id="1210884"/>
    <lineage>
        <taxon>Bacteria</taxon>
        <taxon>Pseudomonadati</taxon>
        <taxon>Planctomycetota</taxon>
        <taxon>Planctomycetia</taxon>
        <taxon>Gemmatales</taxon>
        <taxon>Gemmataceae</taxon>
        <taxon>Gemmata</taxon>
    </lineage>
</organism>
<dbReference type="SUPFAM" id="SSF50998">
    <property type="entry name" value="Quinoprotein alcohol dehydrogenase-like"/>
    <property type="match status" value="1"/>
</dbReference>
<dbReference type="Proteomes" id="UP000464178">
    <property type="component" value="Chromosome"/>
</dbReference>
<dbReference type="PRINTS" id="PR00320">
    <property type="entry name" value="GPROTEINBRPT"/>
</dbReference>
<feature type="repeat" description="WD" evidence="3">
    <location>
        <begin position="347"/>
        <end position="388"/>
    </location>
</feature>
<feature type="signal peptide" evidence="4">
    <location>
        <begin position="1"/>
        <end position="23"/>
    </location>
</feature>
<dbReference type="InterPro" id="IPR018391">
    <property type="entry name" value="PQQ_b-propeller_rpt"/>
</dbReference>
<dbReference type="KEGG" id="gms:SOIL9_23240"/>
<dbReference type="PROSITE" id="PS50082">
    <property type="entry name" value="WD_REPEATS_2"/>
    <property type="match status" value="12"/>
</dbReference>
<feature type="repeat" description="WD" evidence="3">
    <location>
        <begin position="658"/>
        <end position="692"/>
    </location>
</feature>
<keyword evidence="6" id="KW-1185">Reference proteome</keyword>
<dbReference type="RefSeq" id="WP_162669812.1">
    <property type="nucleotide sequence ID" value="NZ_LR593886.1"/>
</dbReference>
<evidence type="ECO:0000313" key="5">
    <source>
        <dbReference type="EMBL" id="VTR95390.1"/>
    </source>
</evidence>
<feature type="repeat" description="WD" evidence="3">
    <location>
        <begin position="598"/>
        <end position="639"/>
    </location>
</feature>
<gene>
    <name evidence="5" type="ORF">SOIL9_23240</name>
</gene>
<dbReference type="Pfam" id="PF00400">
    <property type="entry name" value="WD40"/>
    <property type="match status" value="13"/>
</dbReference>
<dbReference type="Gene3D" id="2.130.10.10">
    <property type="entry name" value="YVTN repeat-like/Quinoprotein amine dehydrogenase"/>
    <property type="match status" value="7"/>
</dbReference>
<dbReference type="InterPro" id="IPR001680">
    <property type="entry name" value="WD40_rpt"/>
</dbReference>
<proteinExistence type="predicted"/>